<name>A0A2K3KXW5_TRIPR</name>
<dbReference type="AlphaFoldDB" id="A0A2K3KXW5"/>
<dbReference type="PANTHER" id="PTHR46931:SF6">
    <property type="entry name" value="CRIB DOMAIN-CONTAINING PROTEIN RIC4"/>
    <property type="match status" value="1"/>
</dbReference>
<dbReference type="InterPro" id="IPR036936">
    <property type="entry name" value="CRIB_dom_sf"/>
</dbReference>
<reference evidence="2 3" key="2">
    <citation type="journal article" date="2017" name="Front. Plant Sci.">
        <title>Gene Classification and Mining of Molecular Markers Useful in Red Clover (Trifolium pratense) Breeding.</title>
        <authorList>
            <person name="Istvanek J."/>
            <person name="Dluhosova J."/>
            <person name="Dluhos P."/>
            <person name="Patkova L."/>
            <person name="Nedelnik J."/>
            <person name="Repkova J."/>
        </authorList>
    </citation>
    <scope>NUCLEOTIDE SEQUENCE [LARGE SCALE GENOMIC DNA]</scope>
    <source>
        <strain evidence="3">cv. Tatra</strain>
        <tissue evidence="2">Young leaves</tissue>
    </source>
</reference>
<dbReference type="PROSITE" id="PS50108">
    <property type="entry name" value="CRIB"/>
    <property type="match status" value="1"/>
</dbReference>
<comment type="caution">
    <text evidence="2">The sequence shown here is derived from an EMBL/GenBank/DDBJ whole genome shotgun (WGS) entry which is preliminary data.</text>
</comment>
<organism evidence="2 3">
    <name type="scientific">Trifolium pratense</name>
    <name type="common">Red clover</name>
    <dbReference type="NCBI Taxonomy" id="57577"/>
    <lineage>
        <taxon>Eukaryota</taxon>
        <taxon>Viridiplantae</taxon>
        <taxon>Streptophyta</taxon>
        <taxon>Embryophyta</taxon>
        <taxon>Tracheophyta</taxon>
        <taxon>Spermatophyta</taxon>
        <taxon>Magnoliopsida</taxon>
        <taxon>eudicotyledons</taxon>
        <taxon>Gunneridae</taxon>
        <taxon>Pentapetalae</taxon>
        <taxon>rosids</taxon>
        <taxon>fabids</taxon>
        <taxon>Fabales</taxon>
        <taxon>Fabaceae</taxon>
        <taxon>Papilionoideae</taxon>
        <taxon>50 kb inversion clade</taxon>
        <taxon>NPAAA clade</taxon>
        <taxon>Hologalegina</taxon>
        <taxon>IRL clade</taxon>
        <taxon>Trifolieae</taxon>
        <taxon>Trifolium</taxon>
    </lineage>
</organism>
<feature type="domain" description="CRIB" evidence="1">
    <location>
        <begin position="116"/>
        <end position="129"/>
    </location>
</feature>
<sequence length="177" mass="19550">MRQRMERLVILPFSSGCISEASVAVGVPQQRRSKHVDTNSPHDAINDDMIRLEGSKGVEDSDDLSGESMKNSLRLLDVVPKPNMSFNKLFKGFKNLSQLFGEKEEELEEVEMDMEIGCPTDVQHVTHIGWDGVTSCNAADSMRGWDALIPPELLSLAASQSLRPKHETSSPIMPSIA</sequence>
<dbReference type="PANTHER" id="PTHR46931">
    <property type="entry name" value="CRIB DOMAIN-CONTAINING PROTEIN RIC2"/>
    <property type="match status" value="1"/>
</dbReference>
<evidence type="ECO:0000313" key="3">
    <source>
        <dbReference type="Proteomes" id="UP000236291"/>
    </source>
</evidence>
<dbReference type="Proteomes" id="UP000236291">
    <property type="component" value="Unassembled WGS sequence"/>
</dbReference>
<dbReference type="OrthoDB" id="678664at2759"/>
<dbReference type="Gene3D" id="3.90.810.10">
    <property type="entry name" value="CRIB domain"/>
    <property type="match status" value="1"/>
</dbReference>
<protein>
    <submittedName>
        <fullName evidence="2">CRIB domain-containing protein RIC4-like</fullName>
    </submittedName>
</protein>
<dbReference type="InterPro" id="IPR000095">
    <property type="entry name" value="CRIB_dom"/>
</dbReference>
<dbReference type="EMBL" id="ASHM01022906">
    <property type="protein sequence ID" value="PNX71119.1"/>
    <property type="molecule type" value="Genomic_DNA"/>
</dbReference>
<reference evidence="2 3" key="1">
    <citation type="journal article" date="2014" name="Am. J. Bot.">
        <title>Genome assembly and annotation for red clover (Trifolium pratense; Fabaceae).</title>
        <authorList>
            <person name="Istvanek J."/>
            <person name="Jaros M."/>
            <person name="Krenek A."/>
            <person name="Repkova J."/>
        </authorList>
    </citation>
    <scope>NUCLEOTIDE SEQUENCE [LARGE SCALE GENOMIC DNA]</scope>
    <source>
        <strain evidence="3">cv. Tatra</strain>
        <tissue evidence="2">Young leaves</tissue>
    </source>
</reference>
<proteinExistence type="predicted"/>
<evidence type="ECO:0000259" key="1">
    <source>
        <dbReference type="PROSITE" id="PS50108"/>
    </source>
</evidence>
<dbReference type="Pfam" id="PF00786">
    <property type="entry name" value="PBD"/>
    <property type="match status" value="1"/>
</dbReference>
<gene>
    <name evidence="2" type="ORF">L195_g026990</name>
</gene>
<evidence type="ECO:0000313" key="2">
    <source>
        <dbReference type="EMBL" id="PNX71119.1"/>
    </source>
</evidence>
<accession>A0A2K3KXW5</accession>
<dbReference type="InterPro" id="IPR044509">
    <property type="entry name" value="RIC2/4"/>
</dbReference>
<dbReference type="STRING" id="57577.A0A2K3KXW5"/>